<comment type="caution">
    <text evidence="2">The sequence shown here is derived from an EMBL/GenBank/DDBJ whole genome shotgun (WGS) entry which is preliminary data.</text>
</comment>
<protein>
    <recommendedName>
        <fullName evidence="4">DUF4219 domain-containing protein</fullName>
    </recommendedName>
</protein>
<reference evidence="2" key="1">
    <citation type="submission" date="2018-05" db="EMBL/GenBank/DDBJ databases">
        <title>Draft genome of Mucuna pruriens seed.</title>
        <authorList>
            <person name="Nnadi N.E."/>
            <person name="Vos R."/>
            <person name="Hasami M.H."/>
            <person name="Devisetty U.K."/>
            <person name="Aguiy J.C."/>
        </authorList>
    </citation>
    <scope>NUCLEOTIDE SEQUENCE [LARGE SCALE GENOMIC DNA]</scope>
    <source>
        <strain evidence="2">JCA_2017</strain>
    </source>
</reference>
<dbReference type="OrthoDB" id="843347at2759"/>
<feature type="region of interest" description="Disordered" evidence="1">
    <location>
        <begin position="1"/>
        <end position="20"/>
    </location>
</feature>
<sequence length="253" mass="29291">MGSDRSLSSPTSPPINNERSNSKWCRGIGFESIFDIVNNQTGLSYKKKRLPRLSNLETASTTVGFTSTIFSMKRLYNSLFEINKATQFCTSSNTYTFYSYKLHYDHWSEFLENLLRDKGLWNLVKTGVEEPIAGTILTDAQLEQPEKFRTEDHKVKHYLFRVIDRSVFEQILDRSTSNVVWNSLKCKFGGNDRVKKLMLNALRWEFEVLEMTDIITITEYFARVMTVANKMRSNGENMLDSKVVEKILQSLTT</sequence>
<evidence type="ECO:0000313" key="3">
    <source>
        <dbReference type="Proteomes" id="UP000257109"/>
    </source>
</evidence>
<gene>
    <name evidence="2" type="ORF">CR513_30339</name>
</gene>
<proteinExistence type="predicted"/>
<feature type="non-terminal residue" evidence="2">
    <location>
        <position position="1"/>
    </location>
</feature>
<dbReference type="AlphaFoldDB" id="A0A371GC28"/>
<dbReference type="Pfam" id="PF14223">
    <property type="entry name" value="Retrotran_gag_2"/>
    <property type="match status" value="1"/>
</dbReference>
<dbReference type="EMBL" id="QJKJ01006052">
    <property type="protein sequence ID" value="RDX88110.1"/>
    <property type="molecule type" value="Genomic_DNA"/>
</dbReference>
<accession>A0A371GC28</accession>
<name>A0A371GC28_MUCPR</name>
<keyword evidence="3" id="KW-1185">Reference proteome</keyword>
<dbReference type="PANTHER" id="PTHR35317">
    <property type="entry name" value="OS04G0629600 PROTEIN"/>
    <property type="match status" value="1"/>
</dbReference>
<evidence type="ECO:0000256" key="1">
    <source>
        <dbReference type="SAM" id="MobiDB-lite"/>
    </source>
</evidence>
<evidence type="ECO:0008006" key="4">
    <source>
        <dbReference type="Google" id="ProtNLM"/>
    </source>
</evidence>
<organism evidence="2 3">
    <name type="scientific">Mucuna pruriens</name>
    <name type="common">Velvet bean</name>
    <name type="synonym">Dolichos pruriens</name>
    <dbReference type="NCBI Taxonomy" id="157652"/>
    <lineage>
        <taxon>Eukaryota</taxon>
        <taxon>Viridiplantae</taxon>
        <taxon>Streptophyta</taxon>
        <taxon>Embryophyta</taxon>
        <taxon>Tracheophyta</taxon>
        <taxon>Spermatophyta</taxon>
        <taxon>Magnoliopsida</taxon>
        <taxon>eudicotyledons</taxon>
        <taxon>Gunneridae</taxon>
        <taxon>Pentapetalae</taxon>
        <taxon>rosids</taxon>
        <taxon>fabids</taxon>
        <taxon>Fabales</taxon>
        <taxon>Fabaceae</taxon>
        <taxon>Papilionoideae</taxon>
        <taxon>50 kb inversion clade</taxon>
        <taxon>NPAAA clade</taxon>
        <taxon>indigoferoid/millettioid clade</taxon>
        <taxon>Phaseoleae</taxon>
        <taxon>Mucuna</taxon>
    </lineage>
</organism>
<dbReference type="Proteomes" id="UP000257109">
    <property type="component" value="Unassembled WGS sequence"/>
</dbReference>
<dbReference type="PANTHER" id="PTHR35317:SF27">
    <property type="entry name" value="RETROVIRUS-RELATED POL POLYPROTEIN FROM TRANSPOSON TNT 1-94"/>
    <property type="match status" value="1"/>
</dbReference>
<evidence type="ECO:0000313" key="2">
    <source>
        <dbReference type="EMBL" id="RDX88110.1"/>
    </source>
</evidence>